<geneLocation type="plasmid" evidence="3"/>
<dbReference type="KEGG" id="txi:TH3_21763"/>
<protein>
    <submittedName>
        <fullName evidence="2">Uncharacterized protein</fullName>
    </submittedName>
</protein>
<evidence type="ECO:0000313" key="3">
    <source>
        <dbReference type="Proteomes" id="UP000007127"/>
    </source>
</evidence>
<proteinExistence type="predicted"/>
<evidence type="ECO:0000313" key="2">
    <source>
        <dbReference type="EMBL" id="AJD54425.1"/>
    </source>
</evidence>
<evidence type="ECO:0000256" key="1">
    <source>
        <dbReference type="SAM" id="MobiDB-lite"/>
    </source>
</evidence>
<feature type="compositionally biased region" description="Basic and acidic residues" evidence="1">
    <location>
        <begin position="96"/>
        <end position="106"/>
    </location>
</feature>
<feature type="compositionally biased region" description="Polar residues" evidence="1">
    <location>
        <begin position="76"/>
        <end position="89"/>
    </location>
</feature>
<organism evidence="2 3">
    <name type="scientific">Thalassospira xiamenensis M-5 = DSM 17429</name>
    <dbReference type="NCBI Taxonomy" id="1123366"/>
    <lineage>
        <taxon>Bacteria</taxon>
        <taxon>Pseudomonadati</taxon>
        <taxon>Pseudomonadota</taxon>
        <taxon>Alphaproteobacteria</taxon>
        <taxon>Rhodospirillales</taxon>
        <taxon>Thalassospiraceae</taxon>
        <taxon>Thalassospira</taxon>
    </lineage>
</organism>
<dbReference type="EMBL" id="CP004389">
    <property type="protein sequence ID" value="AJD54425.1"/>
    <property type="molecule type" value="Genomic_DNA"/>
</dbReference>
<dbReference type="AlphaFoldDB" id="A0AB72UK52"/>
<keyword evidence="2" id="KW-0614">Plasmid</keyword>
<feature type="region of interest" description="Disordered" evidence="1">
    <location>
        <begin position="72"/>
        <end position="106"/>
    </location>
</feature>
<sequence>MIFIDRTRFDIHAFKVPEPLLMLLADQVAEGLAEPDGINIAPLQARWNPEISAAMRVSRQVAADIETDPSLLTGPMTWTSSENEKSSPQFDGDSLVFDHDDHGAFV</sequence>
<name>A0AB72UK52_9PROT</name>
<accession>A0AB72UK52</accession>
<gene>
    <name evidence="2" type="ORF">TH3_21763</name>
</gene>
<dbReference type="Proteomes" id="UP000007127">
    <property type="component" value="Plasmid"/>
</dbReference>
<reference evidence="2 3" key="1">
    <citation type="journal article" date="2012" name="J. Bacteriol.">
        <title>Genome sequence of Thalassospira xiamenensis type strain M-5.</title>
        <authorList>
            <person name="Lai Q."/>
            <person name="Shao Z."/>
        </authorList>
    </citation>
    <scope>NUCLEOTIDE SEQUENCE [LARGE SCALE GENOMIC DNA]</scope>
    <source>
        <strain evidence="2 3">M-5</strain>
    </source>
</reference>